<gene>
    <name evidence="9" type="ORF">SE37_04755</name>
</gene>
<dbReference type="RefSeq" id="WP_039644135.1">
    <property type="nucleotide sequence ID" value="NZ_JXBL01000001.1"/>
</dbReference>
<dbReference type="GO" id="GO:0006508">
    <property type="term" value="P:proteolysis"/>
    <property type="evidence" value="ECO:0007669"/>
    <property type="project" value="UniProtKB-KW"/>
</dbReference>
<sequence>MTTNEITTNRNISMGGKSAGARLGLLALFCCAFVAAFLPVITGLVQAWSGSEDYSHGFLIAPLSAFILWQKREVFSRPGSAGSLGGLALVVLSLAAYLFAHVAGIATLAALSMVAFLWGTVMYLFGFRVYCQALFPLALLLFMIPIPAQIYAALTIPLQLIVSKLAVGLAAATGIPVYREGNVIHLARGTFEVVQACSGLRSIMALLTLGAVLGYFSLRSNFLRATLFVSGIPIAVAVNILRVFVLVVVFHYLNIDLAEGTAHTVLGLALFVVSFGLFLLIRKGLSLCDR</sequence>
<name>A0A0C1QN25_9BACT</name>
<dbReference type="Pfam" id="PF09721">
    <property type="entry name" value="Exosortase_EpsH"/>
    <property type="match status" value="1"/>
</dbReference>
<keyword evidence="7 8" id="KW-0472">Membrane</keyword>
<evidence type="ECO:0000256" key="6">
    <source>
        <dbReference type="ARBA" id="ARBA00022989"/>
    </source>
</evidence>
<feature type="transmembrane region" description="Helical" evidence="8">
    <location>
        <begin position="199"/>
        <end position="218"/>
    </location>
</feature>
<feature type="transmembrane region" description="Helical" evidence="8">
    <location>
        <begin position="23"/>
        <end position="48"/>
    </location>
</feature>
<comment type="caution">
    <text evidence="9">The sequence shown here is derived from an EMBL/GenBank/DDBJ whole genome shotgun (WGS) entry which is preliminary data.</text>
</comment>
<evidence type="ECO:0000256" key="3">
    <source>
        <dbReference type="ARBA" id="ARBA00022670"/>
    </source>
</evidence>
<reference evidence="9 10" key="1">
    <citation type="submission" date="2015-01" db="EMBL/GenBank/DDBJ databases">
        <title>Genome sequence of the anaerobic bacterium Geobacter soli GSS01, a dissimilatory Fe(III) reducer from soil.</title>
        <authorList>
            <person name="Yang G."/>
            <person name="Zhou S."/>
        </authorList>
    </citation>
    <scope>NUCLEOTIDE SEQUENCE [LARGE SCALE GENOMIC DNA]</scope>
    <source>
        <strain evidence="9 10">GSS01</strain>
    </source>
</reference>
<dbReference type="InterPro" id="IPR019127">
    <property type="entry name" value="Exosortase"/>
</dbReference>
<keyword evidence="10" id="KW-1185">Reference proteome</keyword>
<accession>A0A0C1QN25</accession>
<dbReference type="EMBL" id="JXBL01000001">
    <property type="protein sequence ID" value="KIE41987.1"/>
    <property type="molecule type" value="Genomic_DNA"/>
</dbReference>
<comment type="subcellular location">
    <subcellularLocation>
        <location evidence="1">Cell membrane</location>
        <topology evidence="1">Multi-pass membrane protein</topology>
    </subcellularLocation>
</comment>
<feature type="transmembrane region" description="Helical" evidence="8">
    <location>
        <begin position="105"/>
        <end position="126"/>
    </location>
</feature>
<dbReference type="NCBIfam" id="TIGR02602">
    <property type="entry name" value="8TM_EpsH"/>
    <property type="match status" value="1"/>
</dbReference>
<evidence type="ECO:0000313" key="10">
    <source>
        <dbReference type="Proteomes" id="UP000031433"/>
    </source>
</evidence>
<feature type="transmembrane region" description="Helical" evidence="8">
    <location>
        <begin position="133"/>
        <end position="154"/>
    </location>
</feature>
<dbReference type="NCBIfam" id="TIGR04178">
    <property type="entry name" value="exo_archaeo"/>
    <property type="match status" value="1"/>
</dbReference>
<keyword evidence="3" id="KW-0645">Protease</keyword>
<dbReference type="InterPro" id="IPR013426">
    <property type="entry name" value="EpsH-like"/>
</dbReference>
<evidence type="ECO:0000256" key="8">
    <source>
        <dbReference type="SAM" id="Phobius"/>
    </source>
</evidence>
<feature type="transmembrane region" description="Helical" evidence="8">
    <location>
        <begin position="81"/>
        <end position="99"/>
    </location>
</feature>
<keyword evidence="2" id="KW-1003">Cell membrane</keyword>
<evidence type="ECO:0000256" key="5">
    <source>
        <dbReference type="ARBA" id="ARBA00022801"/>
    </source>
</evidence>
<protein>
    <submittedName>
        <fullName evidence="9">Membrane protein</fullName>
    </submittedName>
</protein>
<dbReference type="AlphaFoldDB" id="A0A0C1QN25"/>
<evidence type="ECO:0000313" key="9">
    <source>
        <dbReference type="EMBL" id="KIE41987.1"/>
    </source>
</evidence>
<keyword evidence="4 8" id="KW-0812">Transmembrane</keyword>
<proteinExistence type="predicted"/>
<feature type="transmembrane region" description="Helical" evidence="8">
    <location>
        <begin position="54"/>
        <end position="69"/>
    </location>
</feature>
<evidence type="ECO:0000256" key="1">
    <source>
        <dbReference type="ARBA" id="ARBA00004651"/>
    </source>
</evidence>
<organism evidence="9 10">
    <name type="scientific">Geobacter soli</name>
    <dbReference type="NCBI Taxonomy" id="1510391"/>
    <lineage>
        <taxon>Bacteria</taxon>
        <taxon>Pseudomonadati</taxon>
        <taxon>Thermodesulfobacteriota</taxon>
        <taxon>Desulfuromonadia</taxon>
        <taxon>Geobacterales</taxon>
        <taxon>Geobacteraceae</taxon>
        <taxon>Geobacter</taxon>
    </lineage>
</organism>
<keyword evidence="5" id="KW-0378">Hydrolase</keyword>
<dbReference type="GO" id="GO:0005886">
    <property type="term" value="C:plasma membrane"/>
    <property type="evidence" value="ECO:0007669"/>
    <property type="project" value="UniProtKB-SubCell"/>
</dbReference>
<feature type="transmembrane region" description="Helical" evidence="8">
    <location>
        <begin position="262"/>
        <end position="281"/>
    </location>
</feature>
<keyword evidence="6 8" id="KW-1133">Transmembrane helix</keyword>
<dbReference type="InterPro" id="IPR026392">
    <property type="entry name" value="Exo/Archaeosortase_dom"/>
</dbReference>
<dbReference type="Proteomes" id="UP000031433">
    <property type="component" value="Unassembled WGS sequence"/>
</dbReference>
<feature type="transmembrane region" description="Helical" evidence="8">
    <location>
        <begin position="225"/>
        <end position="250"/>
    </location>
</feature>
<evidence type="ECO:0000256" key="2">
    <source>
        <dbReference type="ARBA" id="ARBA00022475"/>
    </source>
</evidence>
<evidence type="ECO:0000256" key="4">
    <source>
        <dbReference type="ARBA" id="ARBA00022692"/>
    </source>
</evidence>
<dbReference type="GO" id="GO:0008233">
    <property type="term" value="F:peptidase activity"/>
    <property type="evidence" value="ECO:0007669"/>
    <property type="project" value="UniProtKB-KW"/>
</dbReference>
<evidence type="ECO:0000256" key="7">
    <source>
        <dbReference type="ARBA" id="ARBA00023136"/>
    </source>
</evidence>